<dbReference type="RefSeq" id="WP_073077388.1">
    <property type="nucleotide sequence ID" value="NZ_FQXV01000004.1"/>
</dbReference>
<reference evidence="2 3" key="1">
    <citation type="submission" date="2016-11" db="EMBL/GenBank/DDBJ databases">
        <authorList>
            <person name="Jaros S."/>
            <person name="Januszkiewicz K."/>
            <person name="Wedrychowicz H."/>
        </authorList>
    </citation>
    <scope>NUCLEOTIDE SEQUENCE [LARGE SCALE GENOMIC DNA]</scope>
    <source>
        <strain evidence="2 3">DSM 10068</strain>
    </source>
</reference>
<dbReference type="PANTHER" id="PTHR33434">
    <property type="entry name" value="DEGV DOMAIN-CONTAINING PROTEIN DR_1986-RELATED"/>
    <property type="match status" value="1"/>
</dbReference>
<gene>
    <name evidence="2" type="ORF">SAMN02745823_01551</name>
</gene>
<dbReference type="PANTHER" id="PTHR33434:SF2">
    <property type="entry name" value="FATTY ACID-BINDING PROTEIN TM_1468"/>
    <property type="match status" value="1"/>
</dbReference>
<dbReference type="Pfam" id="PF02645">
    <property type="entry name" value="DegV"/>
    <property type="match status" value="1"/>
</dbReference>
<proteinExistence type="predicted"/>
<organism evidence="2 3">
    <name type="scientific">Sporobacter termitidis DSM 10068</name>
    <dbReference type="NCBI Taxonomy" id="1123282"/>
    <lineage>
        <taxon>Bacteria</taxon>
        <taxon>Bacillati</taxon>
        <taxon>Bacillota</taxon>
        <taxon>Clostridia</taxon>
        <taxon>Eubacteriales</taxon>
        <taxon>Oscillospiraceae</taxon>
        <taxon>Sporobacter</taxon>
    </lineage>
</organism>
<dbReference type="InterPro" id="IPR043168">
    <property type="entry name" value="DegV_C"/>
</dbReference>
<protein>
    <submittedName>
        <fullName evidence="2">EDD domain protein, DegV family</fullName>
    </submittedName>
</protein>
<accession>A0A1M5X3C5</accession>
<dbReference type="OrthoDB" id="9781230at2"/>
<dbReference type="Gene3D" id="3.30.1180.10">
    <property type="match status" value="1"/>
</dbReference>
<dbReference type="NCBIfam" id="TIGR00762">
    <property type="entry name" value="DegV"/>
    <property type="match status" value="1"/>
</dbReference>
<keyword evidence="3" id="KW-1185">Reference proteome</keyword>
<evidence type="ECO:0000313" key="2">
    <source>
        <dbReference type="EMBL" id="SHH94092.1"/>
    </source>
</evidence>
<dbReference type="STRING" id="1123282.SAMN02745823_01551"/>
<dbReference type="InterPro" id="IPR003797">
    <property type="entry name" value="DegV"/>
</dbReference>
<keyword evidence="1" id="KW-0446">Lipid-binding</keyword>
<name>A0A1M5X3C5_9FIRM</name>
<dbReference type="SUPFAM" id="SSF82549">
    <property type="entry name" value="DAK1/DegV-like"/>
    <property type="match status" value="1"/>
</dbReference>
<dbReference type="InterPro" id="IPR050270">
    <property type="entry name" value="DegV_domain_contain"/>
</dbReference>
<dbReference type="Proteomes" id="UP000183995">
    <property type="component" value="Unassembled WGS sequence"/>
</dbReference>
<evidence type="ECO:0000313" key="3">
    <source>
        <dbReference type="Proteomes" id="UP000183995"/>
    </source>
</evidence>
<dbReference type="EMBL" id="FQXV01000004">
    <property type="protein sequence ID" value="SHH94092.1"/>
    <property type="molecule type" value="Genomic_DNA"/>
</dbReference>
<evidence type="ECO:0000256" key="1">
    <source>
        <dbReference type="ARBA" id="ARBA00023121"/>
    </source>
</evidence>
<sequence length="280" mass="30470">MNIKITSDSTCDLSKELLDRYDISLIPLYIMKNGKAYRDGVDITPADIFSYVEKTGDFCTTAAVNTFDYIKFFERFSAKYDAVIHINLGSGFSVCHTNAAAAAKVFKNVFVVDSKNLSSGQGLVALEAAKLAASGLDAEALCRQLDGVIDRVETSFLIDRLDYIFKGGRCSLATALGANILHLRTCVEVSTGVMQVTKKYRGAFESAVETYVRDKLQGRDDLVLDRIFITHPAASQKAVAAARDAIGRYAAFGEIAETKAGCTISCHCGPRTLGILFIRK</sequence>
<dbReference type="GO" id="GO:0008289">
    <property type="term" value="F:lipid binding"/>
    <property type="evidence" value="ECO:0007669"/>
    <property type="project" value="UniProtKB-KW"/>
</dbReference>
<dbReference type="PROSITE" id="PS51482">
    <property type="entry name" value="DEGV"/>
    <property type="match status" value="1"/>
</dbReference>
<dbReference type="AlphaFoldDB" id="A0A1M5X3C5"/>
<dbReference type="Gene3D" id="3.40.50.10170">
    <property type="match status" value="1"/>
</dbReference>